<feature type="compositionally biased region" description="Polar residues" evidence="2">
    <location>
        <begin position="13"/>
        <end position="29"/>
    </location>
</feature>
<sequence length="125" mass="14349">MDQSRDEIESKSETVLPSTSSSIKDDNNIITRTLLSPHTEESQESLVEIERERLGEEKDQLKIEQERLAHVATEKQRLEIERKSHLLKEQKYQLYLTKLNLSLQQMGISVNSLNVPTSSDTSSTH</sequence>
<dbReference type="Proteomes" id="UP000596742">
    <property type="component" value="Unassembled WGS sequence"/>
</dbReference>
<proteinExistence type="predicted"/>
<keyword evidence="4" id="KW-1185">Reference proteome</keyword>
<evidence type="ECO:0000313" key="4">
    <source>
        <dbReference type="Proteomes" id="UP000596742"/>
    </source>
</evidence>
<dbReference type="EMBL" id="UYJE01001659">
    <property type="protein sequence ID" value="VDI04039.1"/>
    <property type="molecule type" value="Genomic_DNA"/>
</dbReference>
<dbReference type="OrthoDB" id="6147913at2759"/>
<protein>
    <submittedName>
        <fullName evidence="3">Uncharacterized protein</fullName>
    </submittedName>
</protein>
<keyword evidence="1" id="KW-0175">Coiled coil</keyword>
<feature type="coiled-coil region" evidence="1">
    <location>
        <begin position="47"/>
        <end position="81"/>
    </location>
</feature>
<evidence type="ECO:0000256" key="1">
    <source>
        <dbReference type="SAM" id="Coils"/>
    </source>
</evidence>
<feature type="compositionally biased region" description="Basic and acidic residues" evidence="2">
    <location>
        <begin position="1"/>
        <end position="12"/>
    </location>
</feature>
<evidence type="ECO:0000256" key="2">
    <source>
        <dbReference type="SAM" id="MobiDB-lite"/>
    </source>
</evidence>
<organism evidence="3 4">
    <name type="scientific">Mytilus galloprovincialis</name>
    <name type="common">Mediterranean mussel</name>
    <dbReference type="NCBI Taxonomy" id="29158"/>
    <lineage>
        <taxon>Eukaryota</taxon>
        <taxon>Metazoa</taxon>
        <taxon>Spiralia</taxon>
        <taxon>Lophotrochozoa</taxon>
        <taxon>Mollusca</taxon>
        <taxon>Bivalvia</taxon>
        <taxon>Autobranchia</taxon>
        <taxon>Pteriomorphia</taxon>
        <taxon>Mytilida</taxon>
        <taxon>Mytiloidea</taxon>
        <taxon>Mytilidae</taxon>
        <taxon>Mytilinae</taxon>
        <taxon>Mytilus</taxon>
    </lineage>
</organism>
<dbReference type="AlphaFoldDB" id="A0A8B6CFT5"/>
<comment type="caution">
    <text evidence="3">The sequence shown here is derived from an EMBL/GenBank/DDBJ whole genome shotgun (WGS) entry which is preliminary data.</text>
</comment>
<feature type="region of interest" description="Disordered" evidence="2">
    <location>
        <begin position="1"/>
        <end position="29"/>
    </location>
</feature>
<accession>A0A8B6CFT5</accession>
<name>A0A8B6CFT5_MYTGA</name>
<gene>
    <name evidence="3" type="ORF">MGAL_10B044410</name>
</gene>
<evidence type="ECO:0000313" key="3">
    <source>
        <dbReference type="EMBL" id="VDI04039.1"/>
    </source>
</evidence>
<reference evidence="3" key="1">
    <citation type="submission" date="2018-11" db="EMBL/GenBank/DDBJ databases">
        <authorList>
            <person name="Alioto T."/>
            <person name="Alioto T."/>
        </authorList>
    </citation>
    <scope>NUCLEOTIDE SEQUENCE</scope>
</reference>